<dbReference type="GO" id="GO:0003677">
    <property type="term" value="F:DNA binding"/>
    <property type="evidence" value="ECO:0007669"/>
    <property type="project" value="UniProtKB-KW"/>
</dbReference>
<dbReference type="AlphaFoldDB" id="A0AAV5KDM0"/>
<sequence>MAVMFSKLLTEPDVKKNLPIPCCSMGPSIPEEGVLSMNALDNAGKAWSFPCSVHHDESTGTVVSVCWDEFVREKGVRENDKVVLKEKSMAEGTTFVVEVKRKIRLLGEDIWADI</sequence>
<dbReference type="Pfam" id="PF02362">
    <property type="entry name" value="B3"/>
    <property type="match status" value="1"/>
</dbReference>
<evidence type="ECO:0000256" key="1">
    <source>
        <dbReference type="ARBA" id="ARBA00004123"/>
    </source>
</evidence>
<evidence type="ECO:0000256" key="5">
    <source>
        <dbReference type="ARBA" id="ARBA00023242"/>
    </source>
</evidence>
<evidence type="ECO:0000313" key="7">
    <source>
        <dbReference type="EMBL" id="GKV22683.1"/>
    </source>
</evidence>
<organism evidence="7 8">
    <name type="scientific">Rubroshorea leprosula</name>
    <dbReference type="NCBI Taxonomy" id="152421"/>
    <lineage>
        <taxon>Eukaryota</taxon>
        <taxon>Viridiplantae</taxon>
        <taxon>Streptophyta</taxon>
        <taxon>Embryophyta</taxon>
        <taxon>Tracheophyta</taxon>
        <taxon>Spermatophyta</taxon>
        <taxon>Magnoliopsida</taxon>
        <taxon>eudicotyledons</taxon>
        <taxon>Gunneridae</taxon>
        <taxon>Pentapetalae</taxon>
        <taxon>rosids</taxon>
        <taxon>malvids</taxon>
        <taxon>Malvales</taxon>
        <taxon>Dipterocarpaceae</taxon>
        <taxon>Rubroshorea</taxon>
    </lineage>
</organism>
<dbReference type="InterPro" id="IPR003340">
    <property type="entry name" value="B3_DNA-bd"/>
</dbReference>
<keyword evidence="4" id="KW-0804">Transcription</keyword>
<protein>
    <recommendedName>
        <fullName evidence="6">TF-B3 domain-containing protein</fullName>
    </recommendedName>
</protein>
<dbReference type="EMBL" id="BPVZ01000061">
    <property type="protein sequence ID" value="GKV22683.1"/>
    <property type="molecule type" value="Genomic_DNA"/>
</dbReference>
<comment type="caution">
    <text evidence="7">The sequence shown here is derived from an EMBL/GenBank/DDBJ whole genome shotgun (WGS) entry which is preliminary data.</text>
</comment>
<dbReference type="SUPFAM" id="SSF101936">
    <property type="entry name" value="DNA-binding pseudobarrel domain"/>
    <property type="match status" value="1"/>
</dbReference>
<dbReference type="Proteomes" id="UP001054252">
    <property type="component" value="Unassembled WGS sequence"/>
</dbReference>
<gene>
    <name evidence="7" type="ORF">SLEP1_g32531</name>
</gene>
<proteinExistence type="predicted"/>
<evidence type="ECO:0000256" key="3">
    <source>
        <dbReference type="ARBA" id="ARBA00023125"/>
    </source>
</evidence>
<keyword evidence="8" id="KW-1185">Reference proteome</keyword>
<evidence type="ECO:0000256" key="4">
    <source>
        <dbReference type="ARBA" id="ARBA00023163"/>
    </source>
</evidence>
<evidence type="ECO:0000313" key="8">
    <source>
        <dbReference type="Proteomes" id="UP001054252"/>
    </source>
</evidence>
<dbReference type="InterPro" id="IPR015300">
    <property type="entry name" value="DNA-bd_pseudobarrel_sf"/>
</dbReference>
<keyword evidence="3" id="KW-0238">DNA-binding</keyword>
<dbReference type="GO" id="GO:0005634">
    <property type="term" value="C:nucleus"/>
    <property type="evidence" value="ECO:0007669"/>
    <property type="project" value="UniProtKB-SubCell"/>
</dbReference>
<evidence type="ECO:0000256" key="2">
    <source>
        <dbReference type="ARBA" id="ARBA00023015"/>
    </source>
</evidence>
<accession>A0AAV5KDM0</accession>
<evidence type="ECO:0000259" key="6">
    <source>
        <dbReference type="Pfam" id="PF02362"/>
    </source>
</evidence>
<keyword evidence="5" id="KW-0539">Nucleus</keyword>
<dbReference type="CDD" id="cd10017">
    <property type="entry name" value="B3_DNA"/>
    <property type="match status" value="1"/>
</dbReference>
<feature type="domain" description="TF-B3" evidence="6">
    <location>
        <begin position="5"/>
        <end position="102"/>
    </location>
</feature>
<reference evidence="7 8" key="1">
    <citation type="journal article" date="2021" name="Commun. Biol.">
        <title>The genome of Shorea leprosula (Dipterocarpaceae) highlights the ecological relevance of drought in aseasonal tropical rainforests.</title>
        <authorList>
            <person name="Ng K.K.S."/>
            <person name="Kobayashi M.J."/>
            <person name="Fawcett J.A."/>
            <person name="Hatakeyama M."/>
            <person name="Paape T."/>
            <person name="Ng C.H."/>
            <person name="Ang C.C."/>
            <person name="Tnah L.H."/>
            <person name="Lee C.T."/>
            <person name="Nishiyama T."/>
            <person name="Sese J."/>
            <person name="O'Brien M.J."/>
            <person name="Copetti D."/>
            <person name="Mohd Noor M.I."/>
            <person name="Ong R.C."/>
            <person name="Putra M."/>
            <person name="Sireger I.Z."/>
            <person name="Indrioko S."/>
            <person name="Kosugi Y."/>
            <person name="Izuno A."/>
            <person name="Isagi Y."/>
            <person name="Lee S.L."/>
            <person name="Shimizu K.K."/>
        </authorList>
    </citation>
    <scope>NUCLEOTIDE SEQUENCE [LARGE SCALE GENOMIC DNA]</scope>
    <source>
        <strain evidence="7">214</strain>
    </source>
</reference>
<keyword evidence="2" id="KW-0805">Transcription regulation</keyword>
<name>A0AAV5KDM0_9ROSI</name>
<comment type="subcellular location">
    <subcellularLocation>
        <location evidence="1">Nucleus</location>
    </subcellularLocation>
</comment>
<dbReference type="Gene3D" id="2.40.330.10">
    <property type="entry name" value="DNA-binding pseudobarrel domain"/>
    <property type="match status" value="1"/>
</dbReference>